<reference evidence="8 9" key="1">
    <citation type="submission" date="2017-05" db="EMBL/GenBank/DDBJ databases">
        <title>The Genome Sequence of Tsuchiyaea wingfieldii DSM 27421.</title>
        <authorList>
            <person name="Cuomo C."/>
            <person name="Passer A."/>
            <person name="Billmyre B."/>
            <person name="Heitman J."/>
        </authorList>
    </citation>
    <scope>NUCLEOTIDE SEQUENCE [LARGE SCALE GENOMIC DNA]</scope>
    <source>
        <strain evidence="8 9">DSM 27421</strain>
    </source>
</reference>
<protein>
    <submittedName>
        <fullName evidence="8">Uncharacterized protein</fullName>
    </submittedName>
</protein>
<evidence type="ECO:0000256" key="4">
    <source>
        <dbReference type="ARBA" id="ARBA00023017"/>
    </source>
</evidence>
<name>A0A5D3AL19_9TREE</name>
<dbReference type="InterPro" id="IPR008467">
    <property type="entry name" value="Dynein1_light_intermed_chain"/>
</dbReference>
<feature type="compositionally biased region" description="Polar residues" evidence="7">
    <location>
        <begin position="93"/>
        <end position="105"/>
    </location>
</feature>
<evidence type="ECO:0000256" key="3">
    <source>
        <dbReference type="ARBA" id="ARBA00022701"/>
    </source>
</evidence>
<dbReference type="GO" id="GO:0005874">
    <property type="term" value="C:microtubule"/>
    <property type="evidence" value="ECO:0007669"/>
    <property type="project" value="UniProtKB-KW"/>
</dbReference>
<keyword evidence="4" id="KW-0243">Dynein</keyword>
<comment type="caution">
    <text evidence="8">The sequence shown here is derived from an EMBL/GenBank/DDBJ whole genome shotgun (WGS) entry which is preliminary data.</text>
</comment>
<dbReference type="PANTHER" id="PTHR12688:SF0">
    <property type="entry name" value="DYNEIN LIGHT INTERMEDIATE CHAIN"/>
    <property type="match status" value="1"/>
</dbReference>
<keyword evidence="5" id="KW-0505">Motor protein</keyword>
<dbReference type="EMBL" id="NIDF01000261">
    <property type="protein sequence ID" value="TYJ51348.1"/>
    <property type="molecule type" value="Genomic_DNA"/>
</dbReference>
<dbReference type="GO" id="GO:0045504">
    <property type="term" value="F:dynein heavy chain binding"/>
    <property type="evidence" value="ECO:0007669"/>
    <property type="project" value="TreeGrafter"/>
</dbReference>
<keyword evidence="2" id="KW-0963">Cytoplasm</keyword>
<comment type="subcellular location">
    <subcellularLocation>
        <location evidence="1">Cytoplasm</location>
        <location evidence="1">Cytoskeleton</location>
    </subcellularLocation>
</comment>
<dbReference type="AlphaFoldDB" id="A0A5D3AL19"/>
<evidence type="ECO:0000256" key="2">
    <source>
        <dbReference type="ARBA" id="ARBA00022490"/>
    </source>
</evidence>
<gene>
    <name evidence="8" type="ORF">B9479_008084</name>
</gene>
<sequence>MVPSGWDSWGKIDVSRDGFDPALVEKGWKVSLSRYIAQVLAGASSLLASPPPQSPANLTTVSEPSQNFLSRQLDLLMKDPNRDPRQSFRHAASATSSSNVPSATNPGAGGFNDTVVGPMGGAAEGLSLSGVERVMQQMEGQIGEGDDGKEGELKDKFARLGRKDGKAAPGTLAPAMPNEALHNFFQGLLANKGKTGGSAAGAPTKGNSAEGAGEVK</sequence>
<dbReference type="GO" id="GO:0007018">
    <property type="term" value="P:microtubule-based movement"/>
    <property type="evidence" value="ECO:0007669"/>
    <property type="project" value="InterPro"/>
</dbReference>
<accession>A0A5D3AL19</accession>
<evidence type="ECO:0000256" key="6">
    <source>
        <dbReference type="ARBA" id="ARBA00023212"/>
    </source>
</evidence>
<dbReference type="PANTHER" id="PTHR12688">
    <property type="entry name" value="DYNEIN LIGHT INTERMEDIATE CHAIN"/>
    <property type="match status" value="1"/>
</dbReference>
<feature type="region of interest" description="Disordered" evidence="7">
    <location>
        <begin position="78"/>
        <end position="111"/>
    </location>
</feature>
<dbReference type="GO" id="GO:0035974">
    <property type="term" value="C:meiotic spindle pole body"/>
    <property type="evidence" value="ECO:0007669"/>
    <property type="project" value="TreeGrafter"/>
</dbReference>
<dbReference type="Proteomes" id="UP000322245">
    <property type="component" value="Unassembled WGS sequence"/>
</dbReference>
<evidence type="ECO:0000256" key="7">
    <source>
        <dbReference type="SAM" id="MobiDB-lite"/>
    </source>
</evidence>
<dbReference type="GO" id="GO:0000226">
    <property type="term" value="P:microtubule cytoskeleton organization"/>
    <property type="evidence" value="ECO:0007669"/>
    <property type="project" value="TreeGrafter"/>
</dbReference>
<feature type="region of interest" description="Disordered" evidence="7">
    <location>
        <begin position="192"/>
        <end position="216"/>
    </location>
</feature>
<dbReference type="GO" id="GO:0005868">
    <property type="term" value="C:cytoplasmic dynein complex"/>
    <property type="evidence" value="ECO:0007669"/>
    <property type="project" value="InterPro"/>
</dbReference>
<proteinExistence type="predicted"/>
<keyword evidence="6" id="KW-0206">Cytoskeleton</keyword>
<evidence type="ECO:0000256" key="1">
    <source>
        <dbReference type="ARBA" id="ARBA00004245"/>
    </source>
</evidence>
<evidence type="ECO:0000256" key="5">
    <source>
        <dbReference type="ARBA" id="ARBA00023175"/>
    </source>
</evidence>
<keyword evidence="9" id="KW-1185">Reference proteome</keyword>
<evidence type="ECO:0000313" key="8">
    <source>
        <dbReference type="EMBL" id="TYJ51348.1"/>
    </source>
</evidence>
<organism evidence="8 9">
    <name type="scientific">Cryptococcus floricola</name>
    <dbReference type="NCBI Taxonomy" id="2591691"/>
    <lineage>
        <taxon>Eukaryota</taxon>
        <taxon>Fungi</taxon>
        <taxon>Dikarya</taxon>
        <taxon>Basidiomycota</taxon>
        <taxon>Agaricomycotina</taxon>
        <taxon>Tremellomycetes</taxon>
        <taxon>Tremellales</taxon>
        <taxon>Cryptococcaceae</taxon>
        <taxon>Cryptococcus</taxon>
    </lineage>
</organism>
<evidence type="ECO:0000313" key="9">
    <source>
        <dbReference type="Proteomes" id="UP000322245"/>
    </source>
</evidence>
<keyword evidence="3" id="KW-0493">Microtubule</keyword>